<proteinExistence type="predicted"/>
<reference evidence="1 2" key="1">
    <citation type="submission" date="2020-07" db="EMBL/GenBank/DDBJ databases">
        <title>Taxonomic proposal: Crassvirales, a new order of highly abundant and diverse bacterial viruses.</title>
        <authorList>
            <person name="Shkoporov A.N."/>
            <person name="Stockdale S.R."/>
            <person name="Guerin E."/>
            <person name="Ross R.P."/>
            <person name="Hill C."/>
        </authorList>
    </citation>
    <scope>NUCLEOTIDE SEQUENCE [LARGE SCALE GENOMIC DNA]</scope>
</reference>
<dbReference type="Proteomes" id="UP000594028">
    <property type="component" value="Segment"/>
</dbReference>
<dbReference type="KEGG" id="vg:65131789"/>
<protein>
    <submittedName>
        <fullName evidence="1">Uncharacterized protein</fullName>
    </submittedName>
</protein>
<dbReference type="RefSeq" id="YP_010113276.1">
    <property type="nucleotide sequence ID" value="NC_055901.1"/>
</dbReference>
<name>A0A7M1RTN9_9CAUD</name>
<organism evidence="1 2">
    <name type="scientific">uncultured phage cr130_1</name>
    <dbReference type="NCBI Taxonomy" id="2772092"/>
    <lineage>
        <taxon>Viruses</taxon>
        <taxon>Duplodnaviria</taxon>
        <taxon>Heunggongvirae</taxon>
        <taxon>Uroviricota</taxon>
        <taxon>Caudoviricetes</taxon>
        <taxon>Crassvirales</taxon>
        <taxon>Suoliviridae</taxon>
        <taxon>Oafivirinae</taxon>
        <taxon>Chuhaivirus</taxon>
        <taxon>Chuhaivirus simiae</taxon>
    </lineage>
</organism>
<accession>A0A7M1RTN9</accession>
<evidence type="ECO:0000313" key="2">
    <source>
        <dbReference type="Proteomes" id="UP000594028"/>
    </source>
</evidence>
<dbReference type="EMBL" id="MT774408">
    <property type="protein sequence ID" value="QOR57636.1"/>
    <property type="molecule type" value="Genomic_DNA"/>
</dbReference>
<evidence type="ECO:0000313" key="1">
    <source>
        <dbReference type="EMBL" id="QOR57636.1"/>
    </source>
</evidence>
<dbReference type="GeneID" id="65131789"/>
<sequence>MKKIRIGNDVIVRVKLSLFNTDDKLKIKQLRCLFVQTNSDVKDNRKVKYYESSDYAYGCCGCPKYNYPICNYCTTSCPVMQECSSNKCEEPDETSKKFKDLYKDAYQADIKIFDDYIEAYMPANDQIVGLYNVIFIAAIYKQGWGTDNIKYATIEEGVLFEIVDLNGEGVTKNGVVDLTHEETPELVVEYIIPTSSELFITTGIKYAIGDVDDQQNTYSFTFKDDQTDDVYELNEDNIKLFKFSVGKGDEYNITGLELSENGDFIVNAKDDGFFYIIISSKNNPNVNAKIKCNVSYYPIITEMNEYISYTTAQEGIYNLMDREINQGNRYEFKYKTLGSDVFEYITESTAKWFDFELRVDNCKEPKSSIDKFGKLTLVKEDISKFDPQHQANTIIFARSKKHNNINSYIRISTDGIRDRYDDRLFDIIIKAHNPMINSQSLHICSASDFDSSPTGYYITLSSAYGAYDLDKYDINRYIAVTLQVTGGFDENRSTIDDEGNVHINVLGINDKTECKLIALIKDRPNISEYTMFSIYNS</sequence>
<keyword evidence="2" id="KW-1185">Reference proteome</keyword>